<protein>
    <recommendedName>
        <fullName evidence="4">Lipoprotein SmpA/OmlA domain-containing protein</fullName>
    </recommendedName>
</protein>
<proteinExistence type="predicted"/>
<dbReference type="PATRIC" id="fig|1121022.4.peg.3070"/>
<dbReference type="AlphaFoldDB" id="V4PTE8"/>
<comment type="caution">
    <text evidence="2">The sequence shown here is derived from an EMBL/GenBank/DDBJ whole genome shotgun (WGS) entry which is preliminary data.</text>
</comment>
<reference evidence="2 3" key="1">
    <citation type="journal article" date="2014" name="Nature">
        <title>Sequential evolution of bacterial morphology by co-option of a developmental regulator.</title>
        <authorList>
            <person name="Jiang C."/>
            <person name="Brown P.J."/>
            <person name="Ducret A."/>
            <person name="Brun Y.V."/>
        </authorList>
    </citation>
    <scope>NUCLEOTIDE SEQUENCE [LARGE SCALE GENOMIC DNA]</scope>
    <source>
        <strain evidence="2 3">DSM 16100</strain>
    </source>
</reference>
<name>V4PTE8_9CAUL</name>
<keyword evidence="1" id="KW-0732">Signal</keyword>
<keyword evidence="3" id="KW-1185">Reference proteome</keyword>
<dbReference type="Proteomes" id="UP000017837">
    <property type="component" value="Unassembled WGS sequence"/>
</dbReference>
<evidence type="ECO:0000313" key="3">
    <source>
        <dbReference type="Proteomes" id="UP000017837"/>
    </source>
</evidence>
<evidence type="ECO:0000256" key="1">
    <source>
        <dbReference type="SAM" id="SignalP"/>
    </source>
</evidence>
<gene>
    <name evidence="2" type="ORF">ABENE_15080</name>
</gene>
<dbReference type="RefSeq" id="WP_018083017.1">
    <property type="nucleotide sequence ID" value="NZ_AQWM01000022.1"/>
</dbReference>
<feature type="chain" id="PRO_5004724140" description="Lipoprotein SmpA/OmlA domain-containing protein" evidence="1">
    <location>
        <begin position="22"/>
        <end position="116"/>
    </location>
</feature>
<evidence type="ECO:0000313" key="2">
    <source>
        <dbReference type="EMBL" id="ESQ88830.1"/>
    </source>
</evidence>
<feature type="signal peptide" evidence="1">
    <location>
        <begin position="1"/>
        <end position="21"/>
    </location>
</feature>
<accession>V4PTE8</accession>
<dbReference type="STRING" id="1121022.GCA_000376105_03343"/>
<dbReference type="EMBL" id="AWGB01000033">
    <property type="protein sequence ID" value="ESQ88830.1"/>
    <property type="molecule type" value="Genomic_DNA"/>
</dbReference>
<evidence type="ECO:0008006" key="4">
    <source>
        <dbReference type="Google" id="ProtNLM"/>
    </source>
</evidence>
<organism evidence="2 3">
    <name type="scientific">Asticcacaulis benevestitus DSM 16100 = ATCC BAA-896</name>
    <dbReference type="NCBI Taxonomy" id="1121022"/>
    <lineage>
        <taxon>Bacteria</taxon>
        <taxon>Pseudomonadati</taxon>
        <taxon>Pseudomonadota</taxon>
        <taxon>Alphaproteobacteria</taxon>
        <taxon>Caulobacterales</taxon>
        <taxon>Caulobacteraceae</taxon>
        <taxon>Asticcacaulis</taxon>
    </lineage>
</organism>
<sequence length="116" mass="12547">MKPIIVLVAFSALVSSSGAQASNKGTIDRAGSIVAGQNKTDVNLIMGEPGNREFKGSEEAWQYCGRSGMTNKYVVIYFLSGKVEKLATYSQPWAGSCEEHYKPVAWDQAEGNKAKP</sequence>